<protein>
    <recommendedName>
        <fullName evidence="2">phosphoribosylglycinamide formyltransferase 1</fullName>
        <ecNumber evidence="2">2.1.2.2</ecNumber>
    </recommendedName>
</protein>
<name>A0A0G4HLU9_9ALVE</name>
<keyword evidence="3" id="KW-0808">Transferase</keyword>
<gene>
    <name evidence="6" type="ORF">Cvel_29052</name>
</gene>
<dbReference type="InterPro" id="IPR002376">
    <property type="entry name" value="Formyl_transf_N"/>
</dbReference>
<proteinExistence type="predicted"/>
<dbReference type="GO" id="GO:0006189">
    <property type="term" value="P:'de novo' IMP biosynthetic process"/>
    <property type="evidence" value="ECO:0007669"/>
    <property type="project" value="TreeGrafter"/>
</dbReference>
<dbReference type="PANTHER" id="PTHR43369:SF2">
    <property type="entry name" value="PHOSPHORIBOSYLGLYCINAMIDE FORMYLTRANSFERASE"/>
    <property type="match status" value="1"/>
</dbReference>
<dbReference type="EC" id="2.1.2.2" evidence="2"/>
<sequence length="236" mass="25568">MAATLPKLIIFASGTKDGGGSGFEKLVEAQKEGVLKAEIVAVVSNWPEGGVAQRAARLEIPFEHLGAPYISEKYLAILEKYGAEWVSLSGWLKLVPVSDPHKDPPTPGLDPKRSINIHPGPLPRFGGGGMYGKKVHEAVWAAFEEEKGKEGAVKGSGPTMHFVTAEYDEGPAFFHVTAPLEEGDGPEGVAKKVNELEHKWQAWATNLVVNGEIAWDGKDKKSLRVPEGYQFLPPQH</sequence>
<dbReference type="EMBL" id="CDMZ01003152">
    <property type="protein sequence ID" value="CEM45311.1"/>
    <property type="molecule type" value="Genomic_DNA"/>
</dbReference>
<dbReference type="VEuPathDB" id="CryptoDB:Cvel_29052"/>
<evidence type="ECO:0000259" key="5">
    <source>
        <dbReference type="Pfam" id="PF00551"/>
    </source>
</evidence>
<evidence type="ECO:0000256" key="2">
    <source>
        <dbReference type="ARBA" id="ARBA00012254"/>
    </source>
</evidence>
<comment type="pathway">
    <text evidence="1">Purine metabolism; IMP biosynthesis via de novo pathway; N(2)-formyl-N(1)-(5-phospho-D-ribosyl)glycinamide from N(1)-(5-phospho-D-ribosyl)glycinamide (10-formyl THF route): step 1/1.</text>
</comment>
<reference evidence="6" key="1">
    <citation type="submission" date="2014-11" db="EMBL/GenBank/DDBJ databases">
        <authorList>
            <person name="Otto D Thomas"/>
            <person name="Naeem Raeece"/>
        </authorList>
    </citation>
    <scope>NUCLEOTIDE SEQUENCE</scope>
</reference>
<dbReference type="GO" id="GO:0004644">
    <property type="term" value="F:phosphoribosylglycinamide formyltransferase activity"/>
    <property type="evidence" value="ECO:0007669"/>
    <property type="project" value="UniProtKB-EC"/>
</dbReference>
<dbReference type="AlphaFoldDB" id="A0A0G4HLU9"/>
<evidence type="ECO:0000256" key="4">
    <source>
        <dbReference type="ARBA" id="ARBA00022755"/>
    </source>
</evidence>
<evidence type="ECO:0000256" key="3">
    <source>
        <dbReference type="ARBA" id="ARBA00022679"/>
    </source>
</evidence>
<dbReference type="PANTHER" id="PTHR43369">
    <property type="entry name" value="PHOSPHORIBOSYLGLYCINAMIDE FORMYLTRANSFERASE"/>
    <property type="match status" value="1"/>
</dbReference>
<dbReference type="SUPFAM" id="SSF53328">
    <property type="entry name" value="Formyltransferase"/>
    <property type="match status" value="1"/>
</dbReference>
<dbReference type="GO" id="GO:0005737">
    <property type="term" value="C:cytoplasm"/>
    <property type="evidence" value="ECO:0007669"/>
    <property type="project" value="TreeGrafter"/>
</dbReference>
<dbReference type="PhylomeDB" id="A0A0G4HLU9"/>
<keyword evidence="4" id="KW-0658">Purine biosynthesis</keyword>
<dbReference type="Gene3D" id="3.40.50.170">
    <property type="entry name" value="Formyl transferase, N-terminal domain"/>
    <property type="match status" value="1"/>
</dbReference>
<feature type="domain" description="Formyl transferase N-terminal" evidence="5">
    <location>
        <begin position="9"/>
        <end position="200"/>
    </location>
</feature>
<organism evidence="6">
    <name type="scientific">Chromera velia CCMP2878</name>
    <dbReference type="NCBI Taxonomy" id="1169474"/>
    <lineage>
        <taxon>Eukaryota</taxon>
        <taxon>Sar</taxon>
        <taxon>Alveolata</taxon>
        <taxon>Colpodellida</taxon>
        <taxon>Chromeraceae</taxon>
        <taxon>Chromera</taxon>
    </lineage>
</organism>
<evidence type="ECO:0000256" key="1">
    <source>
        <dbReference type="ARBA" id="ARBA00005054"/>
    </source>
</evidence>
<dbReference type="Pfam" id="PF00551">
    <property type="entry name" value="Formyl_trans_N"/>
    <property type="match status" value="1"/>
</dbReference>
<dbReference type="InterPro" id="IPR036477">
    <property type="entry name" value="Formyl_transf_N_sf"/>
</dbReference>
<evidence type="ECO:0000313" key="6">
    <source>
        <dbReference type="EMBL" id="CEM45311.1"/>
    </source>
</evidence>
<accession>A0A0G4HLU9</accession>